<comment type="caution">
    <text evidence="1">The sequence shown here is derived from an EMBL/GenBank/DDBJ whole genome shotgun (WGS) entry which is preliminary data.</text>
</comment>
<dbReference type="Proteomes" id="UP001487740">
    <property type="component" value="Unassembled WGS sequence"/>
</dbReference>
<accession>A0AAW0TMF0</accession>
<protein>
    <submittedName>
        <fullName evidence="1">Uncharacterized protein</fullName>
    </submittedName>
</protein>
<name>A0AAW0TMF0_SCYPA</name>
<gene>
    <name evidence="1" type="ORF">O3P69_020711</name>
</gene>
<sequence>MSLETLQQEGKGFSSCCTVILITQRHAVQDYVPGKTTTSSPQRPHKYRLLLRLQHLLCLPPSPNLPAISSHFTYHQLLLCLPPALDVPATNSCCACHHFSLCLPPVPIVPSLVYAGSLPSPSDSL</sequence>
<evidence type="ECO:0000313" key="1">
    <source>
        <dbReference type="EMBL" id="KAK8388933.1"/>
    </source>
</evidence>
<keyword evidence="2" id="KW-1185">Reference proteome</keyword>
<organism evidence="1 2">
    <name type="scientific">Scylla paramamosain</name>
    <name type="common">Mud crab</name>
    <dbReference type="NCBI Taxonomy" id="85552"/>
    <lineage>
        <taxon>Eukaryota</taxon>
        <taxon>Metazoa</taxon>
        <taxon>Ecdysozoa</taxon>
        <taxon>Arthropoda</taxon>
        <taxon>Crustacea</taxon>
        <taxon>Multicrustacea</taxon>
        <taxon>Malacostraca</taxon>
        <taxon>Eumalacostraca</taxon>
        <taxon>Eucarida</taxon>
        <taxon>Decapoda</taxon>
        <taxon>Pleocyemata</taxon>
        <taxon>Brachyura</taxon>
        <taxon>Eubrachyura</taxon>
        <taxon>Portunoidea</taxon>
        <taxon>Portunidae</taxon>
        <taxon>Portuninae</taxon>
        <taxon>Scylla</taxon>
    </lineage>
</organism>
<proteinExistence type="predicted"/>
<dbReference type="AlphaFoldDB" id="A0AAW0TMF0"/>
<evidence type="ECO:0000313" key="2">
    <source>
        <dbReference type="Proteomes" id="UP001487740"/>
    </source>
</evidence>
<reference evidence="1 2" key="1">
    <citation type="submission" date="2023-03" db="EMBL/GenBank/DDBJ databases">
        <title>High-quality genome of Scylla paramamosain provides insights in environmental adaptation.</title>
        <authorList>
            <person name="Zhang L."/>
        </authorList>
    </citation>
    <scope>NUCLEOTIDE SEQUENCE [LARGE SCALE GENOMIC DNA]</scope>
    <source>
        <strain evidence="1">LZ_2023a</strain>
        <tissue evidence="1">Muscle</tissue>
    </source>
</reference>
<dbReference type="EMBL" id="JARAKH010000028">
    <property type="protein sequence ID" value="KAK8388933.1"/>
    <property type="molecule type" value="Genomic_DNA"/>
</dbReference>